<accession>A0A0C9Y237</accession>
<name>A0A0C9Y237_9AGAR</name>
<reference evidence="3 4" key="1">
    <citation type="submission" date="2014-04" db="EMBL/GenBank/DDBJ databases">
        <authorList>
            <consortium name="DOE Joint Genome Institute"/>
            <person name="Kuo A."/>
            <person name="Kohler A."/>
            <person name="Nagy L.G."/>
            <person name="Floudas D."/>
            <person name="Copeland A."/>
            <person name="Barry K.W."/>
            <person name="Cichocki N."/>
            <person name="Veneault-Fourrey C."/>
            <person name="LaButti K."/>
            <person name="Lindquist E.A."/>
            <person name="Lipzen A."/>
            <person name="Lundell T."/>
            <person name="Morin E."/>
            <person name="Murat C."/>
            <person name="Sun H."/>
            <person name="Tunlid A."/>
            <person name="Henrissat B."/>
            <person name="Grigoriev I.V."/>
            <person name="Hibbett D.S."/>
            <person name="Martin F."/>
            <person name="Nordberg H.P."/>
            <person name="Cantor M.N."/>
            <person name="Hua S.X."/>
        </authorList>
    </citation>
    <scope>NUCLEOTIDE SEQUENCE [LARGE SCALE GENOMIC DNA]</scope>
    <source>
        <strain evidence="3 4">LaAM-08-1</strain>
    </source>
</reference>
<evidence type="ECO:0000256" key="1">
    <source>
        <dbReference type="SAM" id="Coils"/>
    </source>
</evidence>
<dbReference type="HOGENOM" id="CLU_489208_0_0_1"/>
<feature type="coiled-coil region" evidence="1">
    <location>
        <begin position="354"/>
        <end position="381"/>
    </location>
</feature>
<feature type="coiled-coil region" evidence="1">
    <location>
        <begin position="274"/>
        <end position="301"/>
    </location>
</feature>
<feature type="compositionally biased region" description="Polar residues" evidence="2">
    <location>
        <begin position="395"/>
        <end position="406"/>
    </location>
</feature>
<reference evidence="4" key="2">
    <citation type="submission" date="2015-01" db="EMBL/GenBank/DDBJ databases">
        <title>Evolutionary Origins and Diversification of the Mycorrhizal Mutualists.</title>
        <authorList>
            <consortium name="DOE Joint Genome Institute"/>
            <consortium name="Mycorrhizal Genomics Consortium"/>
            <person name="Kohler A."/>
            <person name="Kuo A."/>
            <person name="Nagy L.G."/>
            <person name="Floudas D."/>
            <person name="Copeland A."/>
            <person name="Barry K.W."/>
            <person name="Cichocki N."/>
            <person name="Veneault-Fourrey C."/>
            <person name="LaButti K."/>
            <person name="Lindquist E.A."/>
            <person name="Lipzen A."/>
            <person name="Lundell T."/>
            <person name="Morin E."/>
            <person name="Murat C."/>
            <person name="Riley R."/>
            <person name="Ohm R."/>
            <person name="Sun H."/>
            <person name="Tunlid A."/>
            <person name="Henrissat B."/>
            <person name="Grigoriev I.V."/>
            <person name="Hibbett D.S."/>
            <person name="Martin F."/>
        </authorList>
    </citation>
    <scope>NUCLEOTIDE SEQUENCE [LARGE SCALE GENOMIC DNA]</scope>
    <source>
        <strain evidence="4">LaAM-08-1</strain>
    </source>
</reference>
<feature type="non-terminal residue" evidence="3">
    <location>
        <position position="585"/>
    </location>
</feature>
<dbReference type="EMBL" id="KN838545">
    <property type="protein sequence ID" value="KIK07909.1"/>
    <property type="molecule type" value="Genomic_DNA"/>
</dbReference>
<protein>
    <recommendedName>
        <fullName evidence="5">Endonuclease/exonuclease/phosphatase domain-containing protein</fullName>
    </recommendedName>
</protein>
<feature type="region of interest" description="Disordered" evidence="2">
    <location>
        <begin position="394"/>
        <end position="457"/>
    </location>
</feature>
<dbReference type="OrthoDB" id="2998612at2759"/>
<sequence>MDPTLASIHIRVKPFNTRNEWSTSCYVHLDPCINTSTLLDADAEPRCDLLLLWFTALSKYNTDWDIQWTPAKHGTDKRSWIRFPELKDDSANPSFQSESRDKLLRWAKTKALPVCNSFLGKGGVTLSMASPHHVDTVVNAGTVLVPGFPSPLRVTRGRQIEICNAFEIVIMGVPDDYEDMDQLLKEWITQNFLVDGESTLAGYRASPDEPEAFIFHMTTWKATKAVLSQSTRKLFEVDFAKYPTLIYPRTIHEVNTTGVWKIVGNIRSDFAKGAESMNDTIKALTRRIDSMEDRNQKQHEATHLQLASITSTLQNRAILAQSAELGLTRGLSDVRANKTKIKMKLLMGMEPEKVAEAHAMLAEFEKEEATLESKINQASHNFLAIVGGHIGQLQPVASPSPTQPDASTVPPGLSNTVRTNGLGVPSDLSSHSKKSDDCRSFSTKRRRLSSDDSDEKEVASLAIGGSMAVDLPNPQAKEVSKVNLLPMPLQDTLMVIHDDTSASSLNKLEITQRALKGRLVALDIVLPTPDGRCFRHRFIGAYAPWNPGGIGDVSHFWRDLTSLCQSTTSSWTIAGDFNATVASFE</sequence>
<gene>
    <name evidence="3" type="ORF">K443DRAFT_622423</name>
</gene>
<proteinExistence type="predicted"/>
<keyword evidence="4" id="KW-1185">Reference proteome</keyword>
<evidence type="ECO:0000313" key="3">
    <source>
        <dbReference type="EMBL" id="KIK07909.1"/>
    </source>
</evidence>
<evidence type="ECO:0008006" key="5">
    <source>
        <dbReference type="Google" id="ProtNLM"/>
    </source>
</evidence>
<organism evidence="3 4">
    <name type="scientific">Laccaria amethystina LaAM-08-1</name>
    <dbReference type="NCBI Taxonomy" id="1095629"/>
    <lineage>
        <taxon>Eukaryota</taxon>
        <taxon>Fungi</taxon>
        <taxon>Dikarya</taxon>
        <taxon>Basidiomycota</taxon>
        <taxon>Agaricomycotina</taxon>
        <taxon>Agaricomycetes</taxon>
        <taxon>Agaricomycetidae</taxon>
        <taxon>Agaricales</taxon>
        <taxon>Agaricineae</taxon>
        <taxon>Hydnangiaceae</taxon>
        <taxon>Laccaria</taxon>
    </lineage>
</organism>
<evidence type="ECO:0000256" key="2">
    <source>
        <dbReference type="SAM" id="MobiDB-lite"/>
    </source>
</evidence>
<dbReference type="Proteomes" id="UP000054477">
    <property type="component" value="Unassembled WGS sequence"/>
</dbReference>
<evidence type="ECO:0000313" key="4">
    <source>
        <dbReference type="Proteomes" id="UP000054477"/>
    </source>
</evidence>
<keyword evidence="1" id="KW-0175">Coiled coil</keyword>
<dbReference type="AlphaFoldDB" id="A0A0C9Y237"/>